<dbReference type="InterPro" id="IPR016181">
    <property type="entry name" value="Acyl_CoA_acyltransferase"/>
</dbReference>
<evidence type="ECO:0000259" key="1">
    <source>
        <dbReference type="Pfam" id="PF13302"/>
    </source>
</evidence>
<dbReference type="Pfam" id="PF13302">
    <property type="entry name" value="Acetyltransf_3"/>
    <property type="match status" value="1"/>
</dbReference>
<comment type="caution">
    <text evidence="2">The sequence shown here is derived from an EMBL/GenBank/DDBJ whole genome shotgun (WGS) entry which is preliminary data.</text>
</comment>
<keyword evidence="3" id="KW-1185">Reference proteome</keyword>
<dbReference type="EMBL" id="VLNY01000001">
    <property type="protein sequence ID" value="KAA0025084.1"/>
    <property type="molecule type" value="Genomic_DNA"/>
</dbReference>
<dbReference type="PANTHER" id="PTHR43610:SF1">
    <property type="entry name" value="N-ACETYLTRANSFERASE DOMAIN-CONTAINING PROTEIN"/>
    <property type="match status" value="1"/>
</dbReference>
<reference evidence="2 3" key="1">
    <citation type="submission" date="2019-07" db="EMBL/GenBank/DDBJ databases">
        <title>Rhodococcus cavernicolus sp. nov., isolated from a cave.</title>
        <authorList>
            <person name="Lee S.D."/>
        </authorList>
    </citation>
    <scope>NUCLEOTIDE SEQUENCE [LARGE SCALE GENOMIC DNA]</scope>
    <source>
        <strain evidence="2 3">C1-24</strain>
    </source>
</reference>
<protein>
    <submittedName>
        <fullName evidence="2">GNAT family N-acetyltransferase</fullName>
    </submittedName>
</protein>
<feature type="domain" description="N-acetyltransferase" evidence="1">
    <location>
        <begin position="18"/>
        <end position="159"/>
    </location>
</feature>
<dbReference type="Proteomes" id="UP000322244">
    <property type="component" value="Unassembled WGS sequence"/>
</dbReference>
<dbReference type="PANTHER" id="PTHR43610">
    <property type="entry name" value="BLL6696 PROTEIN"/>
    <property type="match status" value="1"/>
</dbReference>
<name>A0A5A7SHH1_9NOCA</name>
<dbReference type="OrthoDB" id="9795199at2"/>
<sequence>MTWPVPREVALLGATVDLTPVDPKADAVDLFSALNHDRVWAHVPGRPTDPEHFETALRAMCARPGWQPWTIRTTARRGDLPAGSAIGTTSYLDVSSHDARVEIGSTLYTPAVWGTSVNPEVKLVLLRYAFEVLHAGRVQLKTDVRNKRSQQAISRLGAQYEGTMRRHFRRPDGTVRDSVLFSIIAEDWPVVEQRLLARLAAAT</sequence>
<proteinExistence type="predicted"/>
<evidence type="ECO:0000313" key="2">
    <source>
        <dbReference type="EMBL" id="KAA0025084.1"/>
    </source>
</evidence>
<organism evidence="2 3">
    <name type="scientific">Antrihabitans cavernicola</name>
    <dbReference type="NCBI Taxonomy" id="2495913"/>
    <lineage>
        <taxon>Bacteria</taxon>
        <taxon>Bacillati</taxon>
        <taxon>Actinomycetota</taxon>
        <taxon>Actinomycetes</taxon>
        <taxon>Mycobacteriales</taxon>
        <taxon>Nocardiaceae</taxon>
        <taxon>Antrihabitans</taxon>
    </lineage>
</organism>
<dbReference type="InterPro" id="IPR000182">
    <property type="entry name" value="GNAT_dom"/>
</dbReference>
<dbReference type="AlphaFoldDB" id="A0A5A7SHH1"/>
<dbReference type="Gene3D" id="3.40.630.30">
    <property type="match status" value="1"/>
</dbReference>
<keyword evidence="2" id="KW-0808">Transferase</keyword>
<gene>
    <name evidence="2" type="ORF">FOY51_02650</name>
</gene>
<dbReference type="SUPFAM" id="SSF55729">
    <property type="entry name" value="Acyl-CoA N-acyltransferases (Nat)"/>
    <property type="match status" value="1"/>
</dbReference>
<evidence type="ECO:0000313" key="3">
    <source>
        <dbReference type="Proteomes" id="UP000322244"/>
    </source>
</evidence>
<dbReference type="GO" id="GO:0016747">
    <property type="term" value="F:acyltransferase activity, transferring groups other than amino-acyl groups"/>
    <property type="evidence" value="ECO:0007669"/>
    <property type="project" value="InterPro"/>
</dbReference>
<accession>A0A5A7SHH1</accession>